<evidence type="ECO:0000313" key="3">
    <source>
        <dbReference type="EMBL" id="PVY85240.1"/>
    </source>
</evidence>
<feature type="domain" description="IMP dehydrogenase/GMP reductase" evidence="2">
    <location>
        <begin position="8"/>
        <end position="258"/>
    </location>
</feature>
<dbReference type="InterPro" id="IPR013785">
    <property type="entry name" value="Aldolase_TIM"/>
</dbReference>
<dbReference type="InterPro" id="IPR001093">
    <property type="entry name" value="IMP_DH_GMPRt"/>
</dbReference>
<dbReference type="OrthoDB" id="9429638at2"/>
<evidence type="ECO:0000313" key="4">
    <source>
        <dbReference type="Proteomes" id="UP000245433"/>
    </source>
</evidence>
<dbReference type="PANTHER" id="PTHR11911:SF111">
    <property type="entry name" value="INOSINE-5'-MONOPHOSPHATE DEHYDROGENASE"/>
    <property type="match status" value="1"/>
</dbReference>
<protein>
    <submittedName>
        <fullName evidence="3">IMP dehydrogenase/GMP reductase-like protein</fullName>
    </submittedName>
</protein>
<dbReference type="RefSeq" id="WP_089938314.1">
    <property type="nucleotide sequence ID" value="NZ_CAKOEX010000002.1"/>
</dbReference>
<dbReference type="GO" id="GO:0006183">
    <property type="term" value="P:GTP biosynthetic process"/>
    <property type="evidence" value="ECO:0007669"/>
    <property type="project" value="TreeGrafter"/>
</dbReference>
<evidence type="ECO:0000256" key="1">
    <source>
        <dbReference type="ARBA" id="ARBA00005502"/>
    </source>
</evidence>
<evidence type="ECO:0000259" key="2">
    <source>
        <dbReference type="Pfam" id="PF00478"/>
    </source>
</evidence>
<name>A0A2U1DC49_9LACO</name>
<dbReference type="Pfam" id="PF00478">
    <property type="entry name" value="IMPDH"/>
    <property type="match status" value="1"/>
</dbReference>
<dbReference type="GO" id="GO:0003938">
    <property type="term" value="F:IMP dehydrogenase activity"/>
    <property type="evidence" value="ECO:0007669"/>
    <property type="project" value="InterPro"/>
</dbReference>
<accession>A0A2U1DC49</accession>
<dbReference type="SMART" id="SM01240">
    <property type="entry name" value="IMPDH"/>
    <property type="match status" value="1"/>
</dbReference>
<comment type="caution">
    <text evidence="3">The sequence shown here is derived from an EMBL/GenBank/DDBJ whole genome shotgun (WGS) entry which is preliminary data.</text>
</comment>
<comment type="similarity">
    <text evidence="1">Belongs to the IMPDH/GMPR family.</text>
</comment>
<reference evidence="3 4" key="1">
    <citation type="submission" date="2018-04" db="EMBL/GenBank/DDBJ databases">
        <title>Genomic Encyclopedia of Type Strains, Phase IV (KMG-IV): sequencing the most valuable type-strain genomes for metagenomic binning, comparative biology and taxonomic classification.</title>
        <authorList>
            <person name="Goeker M."/>
        </authorList>
    </citation>
    <scope>NUCLEOTIDE SEQUENCE [LARGE SCALE GENOMIC DNA]</scope>
    <source>
        <strain evidence="3 4">DSM 28795</strain>
    </source>
</reference>
<keyword evidence="4" id="KW-1185">Reference proteome</keyword>
<dbReference type="AlphaFoldDB" id="A0A2U1DC49"/>
<dbReference type="EMBL" id="QEKT01000002">
    <property type="protein sequence ID" value="PVY85240.1"/>
    <property type="molecule type" value="Genomic_DNA"/>
</dbReference>
<proteinExistence type="inferred from homology"/>
<sequence>MTQENQPGLGYDEVLLVPAASNVLPHTVSLATKLNQFGLKTPLMANGQAAGVDDYVLPMALAGGLSVITATDDVNQQVTALQTVKEYAVAADQADEALVGLDGKLQVAAELWLASDASQRLQALVAVGVDAVVLYLHQALTTEMLTEIKSLHAQAPELLWLVGVIEDPKAARQLYEAGMDGVIVGRSVDSQLPNNSHYPFLTVTMGIAEVAADLDKAVVAGSGVHYSGDVVKALAAGADAVLITDYLAGDEAPADAIFQIDGGLRAGMGYTGSKDVPALKQAAQFVQITDNGLRESHPHDVEITKQAPNYLKEESE</sequence>
<organism evidence="3 4">
    <name type="scientific">Convivina intestini</name>
    <dbReference type="NCBI Taxonomy" id="1505726"/>
    <lineage>
        <taxon>Bacteria</taxon>
        <taxon>Bacillati</taxon>
        <taxon>Bacillota</taxon>
        <taxon>Bacilli</taxon>
        <taxon>Lactobacillales</taxon>
        <taxon>Lactobacillaceae</taxon>
        <taxon>Convivina</taxon>
    </lineage>
</organism>
<dbReference type="Proteomes" id="UP000245433">
    <property type="component" value="Unassembled WGS sequence"/>
</dbReference>
<dbReference type="InterPro" id="IPR005990">
    <property type="entry name" value="IMP_DH"/>
</dbReference>
<gene>
    <name evidence="3" type="ORF">C7384_10258</name>
</gene>
<dbReference type="Gene3D" id="3.20.20.70">
    <property type="entry name" value="Aldolase class I"/>
    <property type="match status" value="2"/>
</dbReference>
<dbReference type="SUPFAM" id="SSF51412">
    <property type="entry name" value="Inosine monophosphate dehydrogenase (IMPDH)"/>
    <property type="match status" value="1"/>
</dbReference>
<dbReference type="PANTHER" id="PTHR11911">
    <property type="entry name" value="INOSINE-5-MONOPHOSPHATE DEHYDROGENASE RELATED"/>
    <property type="match status" value="1"/>
</dbReference>